<evidence type="ECO:0000313" key="3">
    <source>
        <dbReference type="EMBL" id="KAG9441180.1"/>
    </source>
</evidence>
<dbReference type="Proteomes" id="UP000825729">
    <property type="component" value="Unassembled WGS sequence"/>
</dbReference>
<comment type="caution">
    <text evidence="3">The sequence shown here is derived from an EMBL/GenBank/DDBJ whole genome shotgun (WGS) entry which is preliminary data.</text>
</comment>
<dbReference type="InterPro" id="IPR053168">
    <property type="entry name" value="Glutamic_endopeptidase"/>
</dbReference>
<keyword evidence="4" id="KW-1185">Reference proteome</keyword>
<dbReference type="InterPro" id="IPR004314">
    <property type="entry name" value="Neprosin"/>
</dbReference>
<sequence>MAKAFKALLVKTVLVWFYISTVQGGARILSRDKILELKKQLKSLNKPAVKTIKTENGDIFDCVDIQKQPALDHPLLKNHIVQTKPTFSQTEKATISSSKTRVVIGLPGGGCPEGTVPIKRVLMEDLIRAHSVVGLQKKEFLNQSSREVPYPSNHLSAHIATRPGHFYGANAVINIWEPQVLINPQDSSAQIRLINSAQGPVNVIEAGWIVNPAFFNDSRVRLFGFWTADGNEKTGCFNNLCQGFVQSHRWIPLGSQFLAHSTYGGKQTEAKFSIKLDLIKNWWLFLNDWAIGYWPLNIFTQMGSADTIMWGGVAYNPNSAASMPEMGSGHWPSEGRRKACYMRNLHVLTPDYNLQDAPTDVHIHIDQPSCYSLADHGNRGPWRRHFYLGGPGGQCASEG</sequence>
<feature type="domain" description="Neprosin PEP catalytic" evidence="2">
    <location>
        <begin position="147"/>
        <end position="396"/>
    </location>
</feature>
<name>A0AAV7DX25_ARIFI</name>
<dbReference type="Pfam" id="PF03080">
    <property type="entry name" value="Neprosin"/>
    <property type="match status" value="1"/>
</dbReference>
<dbReference type="InterPro" id="IPR025521">
    <property type="entry name" value="Neprosin_propep"/>
</dbReference>
<dbReference type="EMBL" id="JAINDJ010000007">
    <property type="protein sequence ID" value="KAG9441180.1"/>
    <property type="molecule type" value="Genomic_DNA"/>
</dbReference>
<gene>
    <name evidence="3" type="ORF">H6P81_017034</name>
</gene>
<evidence type="ECO:0000259" key="2">
    <source>
        <dbReference type="PROSITE" id="PS52045"/>
    </source>
</evidence>
<evidence type="ECO:0000256" key="1">
    <source>
        <dbReference type="SAM" id="SignalP"/>
    </source>
</evidence>
<dbReference type="Gene3D" id="3.90.1320.10">
    <property type="entry name" value="Outer-capsid protein sigma 3, large lobe"/>
    <property type="match status" value="1"/>
</dbReference>
<feature type="chain" id="PRO_5043608301" description="Neprosin PEP catalytic domain-containing protein" evidence="1">
    <location>
        <begin position="25"/>
        <end position="399"/>
    </location>
</feature>
<accession>A0AAV7DX25</accession>
<reference evidence="3 4" key="1">
    <citation type="submission" date="2021-07" db="EMBL/GenBank/DDBJ databases">
        <title>The Aristolochia fimbriata genome: insights into angiosperm evolution, floral development and chemical biosynthesis.</title>
        <authorList>
            <person name="Jiao Y."/>
        </authorList>
    </citation>
    <scope>NUCLEOTIDE SEQUENCE [LARGE SCALE GENOMIC DNA]</scope>
    <source>
        <strain evidence="3">IBCAS-2021</strain>
        <tissue evidence="3">Leaf</tissue>
    </source>
</reference>
<proteinExistence type="predicted"/>
<keyword evidence="1" id="KW-0732">Signal</keyword>
<protein>
    <recommendedName>
        <fullName evidence="2">Neprosin PEP catalytic domain-containing protein</fullName>
    </recommendedName>
</protein>
<dbReference type="AlphaFoldDB" id="A0AAV7DX25"/>
<feature type="signal peptide" evidence="1">
    <location>
        <begin position="1"/>
        <end position="24"/>
    </location>
</feature>
<dbReference type="PROSITE" id="PS52045">
    <property type="entry name" value="NEPROSIN_PEP_CD"/>
    <property type="match status" value="1"/>
</dbReference>
<evidence type="ECO:0000313" key="4">
    <source>
        <dbReference type="Proteomes" id="UP000825729"/>
    </source>
</evidence>
<dbReference type="Pfam" id="PF14365">
    <property type="entry name" value="Neprosin_AP"/>
    <property type="match status" value="1"/>
</dbReference>
<organism evidence="3 4">
    <name type="scientific">Aristolochia fimbriata</name>
    <name type="common">White veined hardy Dutchman's pipe vine</name>
    <dbReference type="NCBI Taxonomy" id="158543"/>
    <lineage>
        <taxon>Eukaryota</taxon>
        <taxon>Viridiplantae</taxon>
        <taxon>Streptophyta</taxon>
        <taxon>Embryophyta</taxon>
        <taxon>Tracheophyta</taxon>
        <taxon>Spermatophyta</taxon>
        <taxon>Magnoliopsida</taxon>
        <taxon>Magnoliidae</taxon>
        <taxon>Piperales</taxon>
        <taxon>Aristolochiaceae</taxon>
        <taxon>Aristolochia</taxon>
    </lineage>
</organism>
<dbReference type="PANTHER" id="PTHR31589">
    <property type="entry name" value="PROTEIN, PUTATIVE (DUF239)-RELATED-RELATED"/>
    <property type="match status" value="1"/>
</dbReference>